<dbReference type="EMBL" id="JAINUG010000127">
    <property type="protein sequence ID" value="KAJ8394370.1"/>
    <property type="molecule type" value="Genomic_DNA"/>
</dbReference>
<feature type="region of interest" description="Disordered" evidence="1">
    <location>
        <begin position="35"/>
        <end position="62"/>
    </location>
</feature>
<keyword evidence="3" id="KW-1185">Reference proteome</keyword>
<feature type="region of interest" description="Disordered" evidence="1">
    <location>
        <begin position="89"/>
        <end position="116"/>
    </location>
</feature>
<proteinExistence type="predicted"/>
<evidence type="ECO:0000313" key="2">
    <source>
        <dbReference type="EMBL" id="KAJ8394370.1"/>
    </source>
</evidence>
<accession>A0AAD7S1V9</accession>
<protein>
    <submittedName>
        <fullName evidence="2">Uncharacterized protein</fullName>
    </submittedName>
</protein>
<dbReference type="Proteomes" id="UP001221898">
    <property type="component" value="Unassembled WGS sequence"/>
</dbReference>
<name>A0AAD7S1V9_9TELE</name>
<gene>
    <name evidence="2" type="ORF">AAFF_G00047770</name>
</gene>
<evidence type="ECO:0000313" key="3">
    <source>
        <dbReference type="Proteomes" id="UP001221898"/>
    </source>
</evidence>
<feature type="compositionally biased region" description="Polar residues" evidence="1">
    <location>
        <begin position="53"/>
        <end position="62"/>
    </location>
</feature>
<comment type="caution">
    <text evidence="2">The sequence shown here is derived from an EMBL/GenBank/DDBJ whole genome shotgun (WGS) entry which is preliminary data.</text>
</comment>
<sequence>MRHCGGMQDRVCLAYVPRANATCARSLRYIHPRLGVDDRHGNAPDAPDDLLPASSTQEHLSERAIQTQRLGLSCGAPGLAVLTAVSCRAPSDGPWSPGNKGGAASQRPRRLPARTRPVICF</sequence>
<evidence type="ECO:0000256" key="1">
    <source>
        <dbReference type="SAM" id="MobiDB-lite"/>
    </source>
</evidence>
<reference evidence="2" key="1">
    <citation type="journal article" date="2023" name="Science">
        <title>Genome structures resolve the early diversification of teleost fishes.</title>
        <authorList>
            <person name="Parey E."/>
            <person name="Louis A."/>
            <person name="Montfort J."/>
            <person name="Bouchez O."/>
            <person name="Roques C."/>
            <person name="Iampietro C."/>
            <person name="Lluch J."/>
            <person name="Castinel A."/>
            <person name="Donnadieu C."/>
            <person name="Desvignes T."/>
            <person name="Floi Bucao C."/>
            <person name="Jouanno E."/>
            <person name="Wen M."/>
            <person name="Mejri S."/>
            <person name="Dirks R."/>
            <person name="Jansen H."/>
            <person name="Henkel C."/>
            <person name="Chen W.J."/>
            <person name="Zahm M."/>
            <person name="Cabau C."/>
            <person name="Klopp C."/>
            <person name="Thompson A.W."/>
            <person name="Robinson-Rechavi M."/>
            <person name="Braasch I."/>
            <person name="Lecointre G."/>
            <person name="Bobe J."/>
            <person name="Postlethwait J.H."/>
            <person name="Berthelot C."/>
            <person name="Roest Crollius H."/>
            <person name="Guiguen Y."/>
        </authorList>
    </citation>
    <scope>NUCLEOTIDE SEQUENCE</scope>
    <source>
        <strain evidence="2">NC1722</strain>
    </source>
</reference>
<dbReference type="AlphaFoldDB" id="A0AAD7S1V9"/>
<organism evidence="2 3">
    <name type="scientific">Aldrovandia affinis</name>
    <dbReference type="NCBI Taxonomy" id="143900"/>
    <lineage>
        <taxon>Eukaryota</taxon>
        <taxon>Metazoa</taxon>
        <taxon>Chordata</taxon>
        <taxon>Craniata</taxon>
        <taxon>Vertebrata</taxon>
        <taxon>Euteleostomi</taxon>
        <taxon>Actinopterygii</taxon>
        <taxon>Neopterygii</taxon>
        <taxon>Teleostei</taxon>
        <taxon>Notacanthiformes</taxon>
        <taxon>Halosauridae</taxon>
        <taxon>Aldrovandia</taxon>
    </lineage>
</organism>